<reference evidence="3" key="1">
    <citation type="journal article" date="2011" name="Genome Res.">
        <title>Phylogeny-wide analysis of social amoeba genomes highlights ancient origins for complex intercellular communication.</title>
        <authorList>
            <person name="Heidel A.J."/>
            <person name="Lawal H.M."/>
            <person name="Felder M."/>
            <person name="Schilde C."/>
            <person name="Helps N.R."/>
            <person name="Tunggal B."/>
            <person name="Rivero F."/>
            <person name="John U."/>
            <person name="Schleicher M."/>
            <person name="Eichinger L."/>
            <person name="Platzer M."/>
            <person name="Noegel A.A."/>
            <person name="Schaap P."/>
            <person name="Gloeckner G."/>
        </authorList>
    </citation>
    <scope>NUCLEOTIDE SEQUENCE [LARGE SCALE GENOMIC DNA]</scope>
    <source>
        <strain evidence="3">SH3</strain>
    </source>
</reference>
<keyword evidence="3" id="KW-1185">Reference proteome</keyword>
<evidence type="ECO:0000256" key="1">
    <source>
        <dbReference type="SAM" id="MobiDB-lite"/>
    </source>
</evidence>
<dbReference type="Proteomes" id="UP000007797">
    <property type="component" value="Unassembled WGS sequence"/>
</dbReference>
<name>F4PYQ0_CACFS</name>
<dbReference type="EMBL" id="GL883015">
    <property type="protein sequence ID" value="EGG19316.1"/>
    <property type="molecule type" value="Genomic_DNA"/>
</dbReference>
<sequence>MLWFKIHVQDPSKADIQDHDEKMLYKLVLCGSLTGGTACPVNKICYAGVCVDCVSNSNCPPGRVCQSNTCVVHCIVPIDCGSSQACINNRCVNFSNCTTDPQCNTAYGINTHCENEKCVCDDGFYGLTEGLFGTGCANKYPTISSIQQDQDNYTILSLNGDFSPNVLSTNLNITVNNTIPCTPIFVSKPLINCTLQNRPTPGNATLQIKVSNSTGVGNIAIANYPEPICNYTILQKQCQQDTNNCTAGNGYCNEIGQCICHPKYDPKSNCSLQSNEQGPSIIFYQGCDNIDSSSINTQLCNQTVYLGECTPLNLCGGSTPINQWIIVVNSNNTNLGIQYYDNENCTTTPCGNQQEIKEEKCDTCLENTNMYCKFEIIPTSTSTSTGSTTSTTTASTTGSTTTTTTTTTTMTTGTPTSGESPTPSDSTSIISNQLNFTYSLLLLVRYSSKCIVFLSKLSSIFCIQLYPVP</sequence>
<dbReference type="GeneID" id="14871340"/>
<gene>
    <name evidence="2" type="ORF">DFA_02103</name>
</gene>
<accession>F4PYQ0</accession>
<evidence type="ECO:0000313" key="3">
    <source>
        <dbReference type="Proteomes" id="UP000007797"/>
    </source>
</evidence>
<dbReference type="AlphaFoldDB" id="F4PYQ0"/>
<feature type="region of interest" description="Disordered" evidence="1">
    <location>
        <begin position="381"/>
        <end position="426"/>
    </location>
</feature>
<dbReference type="RefSeq" id="XP_004357587.1">
    <property type="nucleotide sequence ID" value="XM_004357530.1"/>
</dbReference>
<dbReference type="KEGG" id="dfa:DFA_02103"/>
<proteinExistence type="predicted"/>
<evidence type="ECO:0000313" key="2">
    <source>
        <dbReference type="EMBL" id="EGG19316.1"/>
    </source>
</evidence>
<dbReference type="OrthoDB" id="4405280at2759"/>
<protein>
    <submittedName>
        <fullName evidence="2">Uncharacterized protein</fullName>
    </submittedName>
</protein>
<organism evidence="2 3">
    <name type="scientific">Cavenderia fasciculata</name>
    <name type="common">Slime mold</name>
    <name type="synonym">Dictyostelium fasciculatum</name>
    <dbReference type="NCBI Taxonomy" id="261658"/>
    <lineage>
        <taxon>Eukaryota</taxon>
        <taxon>Amoebozoa</taxon>
        <taxon>Evosea</taxon>
        <taxon>Eumycetozoa</taxon>
        <taxon>Dictyostelia</taxon>
        <taxon>Acytosteliales</taxon>
        <taxon>Cavenderiaceae</taxon>
        <taxon>Cavenderia</taxon>
    </lineage>
</organism>